<evidence type="ECO:0000256" key="1">
    <source>
        <dbReference type="PIRSR" id="PIRSR613078-2"/>
    </source>
</evidence>
<accession>A0A0N8H3F4</accession>
<evidence type="ECO:0000313" key="3">
    <source>
        <dbReference type="Proteomes" id="UP000050280"/>
    </source>
</evidence>
<dbReference type="InterPro" id="IPR029033">
    <property type="entry name" value="His_PPase_superfam"/>
</dbReference>
<dbReference type="OrthoDB" id="9810154at2"/>
<dbReference type="CDD" id="cd07067">
    <property type="entry name" value="HP_PGM_like"/>
    <property type="match status" value="1"/>
</dbReference>
<organism evidence="2 3">
    <name type="scientific">Croceitalea dokdonensis DOKDO 023</name>
    <dbReference type="NCBI Taxonomy" id="1300341"/>
    <lineage>
        <taxon>Bacteria</taxon>
        <taxon>Pseudomonadati</taxon>
        <taxon>Bacteroidota</taxon>
        <taxon>Flavobacteriia</taxon>
        <taxon>Flavobacteriales</taxon>
        <taxon>Flavobacteriaceae</taxon>
        <taxon>Croceitalea</taxon>
    </lineage>
</organism>
<dbReference type="STRING" id="1300341.I595_3441"/>
<dbReference type="Pfam" id="PF00300">
    <property type="entry name" value="His_Phos_1"/>
    <property type="match status" value="1"/>
</dbReference>
<dbReference type="InterPro" id="IPR013078">
    <property type="entry name" value="His_Pase_superF_clade-1"/>
</dbReference>
<dbReference type="PATRIC" id="fig|1300341.3.peg.3580"/>
<feature type="binding site" evidence="1">
    <location>
        <position position="58"/>
    </location>
    <ligand>
        <name>substrate</name>
    </ligand>
</feature>
<dbReference type="Gene3D" id="3.40.50.1240">
    <property type="entry name" value="Phosphoglycerate mutase-like"/>
    <property type="match status" value="1"/>
</dbReference>
<name>A0A0N8H3F4_9FLAO</name>
<sequence>MTKTITFIRHAKSSWEYQVSDKNRPLKERGISDAILVAKALNQLGGTIDFAWSSPANRALHTAMIVLGGVGYDFKKFQVSNTLYDFSGEDVLGFIRSLHNGLDHVLLFGHNHAFTSLVNTLGDTYISNVPTAGLVRIVFKTDDWSTINKGTTLKTIFPKELK</sequence>
<protein>
    <submittedName>
        <fullName evidence="2">Putative phosphohistidine phosphatase, SixA</fullName>
    </submittedName>
</protein>
<comment type="caution">
    <text evidence="2">The sequence shown here is derived from an EMBL/GenBank/DDBJ whole genome shotgun (WGS) entry which is preliminary data.</text>
</comment>
<gene>
    <name evidence="2" type="ORF">I595_3441</name>
</gene>
<dbReference type="EMBL" id="LDJX01000009">
    <property type="protein sequence ID" value="KPM30420.1"/>
    <property type="molecule type" value="Genomic_DNA"/>
</dbReference>
<dbReference type="Proteomes" id="UP000050280">
    <property type="component" value="Unassembled WGS sequence"/>
</dbReference>
<dbReference type="AlphaFoldDB" id="A0A0N8H3F4"/>
<proteinExistence type="predicted"/>
<reference evidence="2 3" key="1">
    <citation type="submission" date="2015-09" db="EMBL/GenBank/DDBJ databases">
        <title>Genome sequence of the marine flavobacterium Croceitalea dokdonensis DOKDO 023 that contains proton- and sodium-pumping rhodopsins.</title>
        <authorList>
            <person name="Kwon S.-K."/>
            <person name="Lee H.K."/>
            <person name="Kwak M.-J."/>
            <person name="Kim J.F."/>
        </authorList>
    </citation>
    <scope>NUCLEOTIDE SEQUENCE [LARGE SCALE GENOMIC DNA]</scope>
    <source>
        <strain evidence="2 3">DOKDO 023</strain>
    </source>
</reference>
<evidence type="ECO:0000313" key="2">
    <source>
        <dbReference type="EMBL" id="KPM30420.1"/>
    </source>
</evidence>
<dbReference type="RefSeq" id="WP_054560401.1">
    <property type="nucleotide sequence ID" value="NZ_LDJX01000009.1"/>
</dbReference>
<keyword evidence="3" id="KW-1185">Reference proteome</keyword>
<dbReference type="SUPFAM" id="SSF53254">
    <property type="entry name" value="Phosphoglycerate mutase-like"/>
    <property type="match status" value="1"/>
</dbReference>